<reference evidence="3 6" key="1">
    <citation type="submission" date="2016-08" db="EMBL/GenBank/DDBJ databases">
        <title>Candidatus Dactylopiibacterium carminicum genome sequence.</title>
        <authorList>
            <person name="Ramirez-Puebla S.T."/>
            <person name="Ormeno-Orrillo E."/>
            <person name="Vera-Ponce De Leon A."/>
            <person name="Luis L."/>
            <person name="Sanchez-Flores A."/>
            <person name="Monica R."/>
            <person name="Martinez-Romero E."/>
        </authorList>
    </citation>
    <scope>NUCLEOTIDE SEQUENCE [LARGE SCALE GENOMIC DNA]</scope>
    <source>
        <strain evidence="3">END1</strain>
    </source>
</reference>
<dbReference type="GO" id="GO:0008168">
    <property type="term" value="F:methyltransferase activity"/>
    <property type="evidence" value="ECO:0007669"/>
    <property type="project" value="UniProtKB-KW"/>
</dbReference>
<gene>
    <name evidence="3" type="ORF">BGI27_03215</name>
    <name evidence="4" type="ORF">CGU29_03100</name>
</gene>
<dbReference type="CDD" id="cd06445">
    <property type="entry name" value="ATase"/>
    <property type="match status" value="1"/>
</dbReference>
<dbReference type="OrthoDB" id="9802228at2"/>
<keyword evidence="4" id="KW-0489">Methyltransferase</keyword>
<dbReference type="Proteomes" id="UP000623509">
    <property type="component" value="Unassembled WGS sequence"/>
</dbReference>
<dbReference type="NCBIfam" id="TIGR00589">
    <property type="entry name" value="ogt"/>
    <property type="match status" value="1"/>
</dbReference>
<dbReference type="InterPro" id="IPR014048">
    <property type="entry name" value="MethylDNA_cys_MeTrfase_DNA-bd"/>
</dbReference>
<dbReference type="InterPro" id="IPR036217">
    <property type="entry name" value="MethylDNA_cys_MeTrfase_DNAb"/>
</dbReference>
<evidence type="ECO:0000313" key="4">
    <source>
        <dbReference type="EMBL" id="PAS94701.1"/>
    </source>
</evidence>
<dbReference type="EMBL" id="NMRN01000005">
    <property type="protein sequence ID" value="PAS94701.1"/>
    <property type="molecule type" value="Genomic_DNA"/>
</dbReference>
<dbReference type="AlphaFoldDB" id="A0A272EX80"/>
<accession>A0A272EX80</accession>
<dbReference type="InterPro" id="IPR036388">
    <property type="entry name" value="WH-like_DNA-bd_sf"/>
</dbReference>
<dbReference type="EMBL" id="MDUX01000007">
    <property type="protein sequence ID" value="KAF7600247.1"/>
    <property type="molecule type" value="Genomic_DNA"/>
</dbReference>
<dbReference type="Pfam" id="PF01035">
    <property type="entry name" value="DNA_binding_1"/>
    <property type="match status" value="1"/>
</dbReference>
<evidence type="ECO:0000313" key="6">
    <source>
        <dbReference type="Proteomes" id="UP000623509"/>
    </source>
</evidence>
<dbReference type="Gene3D" id="1.10.10.10">
    <property type="entry name" value="Winged helix-like DNA-binding domain superfamily/Winged helix DNA-binding domain"/>
    <property type="match status" value="1"/>
</dbReference>
<evidence type="ECO:0000259" key="2">
    <source>
        <dbReference type="Pfam" id="PF01035"/>
    </source>
</evidence>
<evidence type="ECO:0000313" key="3">
    <source>
        <dbReference type="EMBL" id="KAF7600247.1"/>
    </source>
</evidence>
<dbReference type="PANTHER" id="PTHR10815">
    <property type="entry name" value="METHYLATED-DNA--PROTEIN-CYSTEINE METHYLTRANSFERASE"/>
    <property type="match status" value="1"/>
</dbReference>
<evidence type="ECO:0000313" key="5">
    <source>
        <dbReference type="Proteomes" id="UP000216107"/>
    </source>
</evidence>
<comment type="caution">
    <text evidence="4">The sequence shown here is derived from an EMBL/GenBank/DDBJ whole genome shotgun (WGS) entry which is preliminary data.</text>
</comment>
<organism evidence="4 5">
    <name type="scientific">Candidatus Dactylopiibacterium carminicum</name>
    <dbReference type="NCBI Taxonomy" id="857335"/>
    <lineage>
        <taxon>Bacteria</taxon>
        <taxon>Pseudomonadati</taxon>
        <taxon>Pseudomonadota</taxon>
        <taxon>Betaproteobacteria</taxon>
        <taxon>Rhodocyclales</taxon>
        <taxon>Rhodocyclaceae</taxon>
        <taxon>Candidatus Dactylopiibacterium</taxon>
    </lineage>
</organism>
<dbReference type="RefSeq" id="WP_095523546.1">
    <property type="nucleotide sequence ID" value="NZ_MDUX01000007.1"/>
</dbReference>
<dbReference type="PANTHER" id="PTHR10815:SF13">
    <property type="entry name" value="METHYLATED-DNA--PROTEIN-CYSTEINE METHYLTRANSFERASE"/>
    <property type="match status" value="1"/>
</dbReference>
<dbReference type="SUPFAM" id="SSF46767">
    <property type="entry name" value="Methylated DNA-protein cysteine methyltransferase, C-terminal domain"/>
    <property type="match status" value="1"/>
</dbReference>
<feature type="domain" description="Methylated-DNA-[protein]-cysteine S-methyltransferase DNA binding" evidence="2">
    <location>
        <begin position="79"/>
        <end position="160"/>
    </location>
</feature>
<dbReference type="GO" id="GO:0032259">
    <property type="term" value="P:methylation"/>
    <property type="evidence" value="ECO:0007669"/>
    <property type="project" value="UniProtKB-KW"/>
</dbReference>
<sequence>MRARPADGFTAIVALPTCRLGMRESIDGTMAREIVFLPPEHPLVMTESALAKCFAQEIQHWLKNARHTPTIPLEIHGTQFQRRVWQLIDAIPAGQTRRYGELAQTLNSAARAVGQACGSNPFPILTPCHRVVGQRDVGGFAHSREDWLLSTKHWLLTREATLP</sequence>
<dbReference type="Proteomes" id="UP000216107">
    <property type="component" value="Unassembled WGS sequence"/>
</dbReference>
<evidence type="ECO:0000256" key="1">
    <source>
        <dbReference type="ARBA" id="ARBA00022763"/>
    </source>
</evidence>
<reference evidence="4 5" key="2">
    <citation type="submission" date="2017-07" db="EMBL/GenBank/DDBJ databases">
        <title>Candidatus Dactylopiibacterium carminicum, a nitrogen-fixing symbiont of the cochineal insect Dactylopius coccus and Dactylopius opuntiae (Hemiptera: Coccoidea: Dactylopiidae).</title>
        <authorList>
            <person name="Vera A."/>
        </authorList>
    </citation>
    <scope>NUCLEOTIDE SEQUENCE [LARGE SCALE GENOMIC DNA]</scope>
    <source>
        <strain evidence="4 5">NFDCM</strain>
    </source>
</reference>
<proteinExistence type="predicted"/>
<dbReference type="GO" id="GO:0006281">
    <property type="term" value="P:DNA repair"/>
    <property type="evidence" value="ECO:0007669"/>
    <property type="project" value="InterPro"/>
</dbReference>
<protein>
    <submittedName>
        <fullName evidence="4">Cysteine methyltransferase</fullName>
    </submittedName>
    <submittedName>
        <fullName evidence="3">Methylated-DNA--[protein]-cysteine S-methyltransferase</fullName>
    </submittedName>
</protein>
<keyword evidence="4" id="KW-0808">Transferase</keyword>
<keyword evidence="1" id="KW-0227">DNA damage</keyword>
<keyword evidence="6" id="KW-1185">Reference proteome</keyword>
<name>A0A272EX80_9RHOO</name>